<dbReference type="EMBL" id="MBFU01000098">
    <property type="protein sequence ID" value="PWA02191.1"/>
    <property type="molecule type" value="Genomic_DNA"/>
</dbReference>
<dbReference type="Proteomes" id="UP000245591">
    <property type="component" value="Unassembled WGS sequence"/>
</dbReference>
<evidence type="ECO:0000259" key="1">
    <source>
        <dbReference type="Pfam" id="PF03732"/>
    </source>
</evidence>
<proteinExistence type="predicted"/>
<evidence type="ECO:0000313" key="2">
    <source>
        <dbReference type="EMBL" id="PWA02191.1"/>
    </source>
</evidence>
<keyword evidence="3" id="KW-1185">Reference proteome</keyword>
<comment type="caution">
    <text evidence="2">The sequence shown here is derived from an EMBL/GenBank/DDBJ whole genome shotgun (WGS) entry which is preliminary data.</text>
</comment>
<feature type="domain" description="Retrotransposon gag" evidence="1">
    <location>
        <begin position="164"/>
        <end position="231"/>
    </location>
</feature>
<protein>
    <recommendedName>
        <fullName evidence="1">Retrotransposon gag domain-containing protein</fullName>
    </recommendedName>
</protein>
<reference evidence="2 3" key="1">
    <citation type="journal article" date="2018" name="MBio">
        <title>Comparative Genomics Reveals the Core Gene Toolbox for the Fungus-Insect Symbiosis.</title>
        <authorList>
            <person name="Wang Y."/>
            <person name="Stata M."/>
            <person name="Wang W."/>
            <person name="Stajich J.E."/>
            <person name="White M.M."/>
            <person name="Moncalvo J.M."/>
        </authorList>
    </citation>
    <scope>NUCLEOTIDE SEQUENCE [LARGE SCALE GENOMIC DNA]</scope>
    <source>
        <strain evidence="2 3">AUS-126-30</strain>
    </source>
</reference>
<dbReference type="Pfam" id="PF03732">
    <property type="entry name" value="Retrotrans_gag"/>
    <property type="match status" value="1"/>
</dbReference>
<accession>A0A2U1JAR4</accession>
<dbReference type="AlphaFoldDB" id="A0A2U1JAR4"/>
<dbReference type="InterPro" id="IPR005162">
    <property type="entry name" value="Retrotrans_gag_dom"/>
</dbReference>
<gene>
    <name evidence="2" type="ORF">BB558_001672</name>
</gene>
<name>A0A2U1JAR4_SMIAN</name>
<feature type="non-terminal residue" evidence="2">
    <location>
        <position position="260"/>
    </location>
</feature>
<sequence>MSQTLIQVSMEQVVHAEKMLVSKDSEINDLRNHLIQAEIQFNSASHEHQELLKDRDAYKSMFNNSDKKSAELATLVNQLNQTLLERDLKYSKNKIEAYERTSNLQSSSEARTAPNFNTGGDSIKSISKIPTFEGKSIAFNRWINGVTEIFDNYPLLKDFQKRALVVESLKGSARDWYDAKPDDNVTSWDSFKSALMSQYGGMHSTDHALERIDALRLTPRSEFKSFIQQIRPAIKAIALNNHSLAIALLRKQIDPEIKKY</sequence>
<organism evidence="2 3">
    <name type="scientific">Smittium angustum</name>
    <dbReference type="NCBI Taxonomy" id="133377"/>
    <lineage>
        <taxon>Eukaryota</taxon>
        <taxon>Fungi</taxon>
        <taxon>Fungi incertae sedis</taxon>
        <taxon>Zoopagomycota</taxon>
        <taxon>Kickxellomycotina</taxon>
        <taxon>Harpellomycetes</taxon>
        <taxon>Harpellales</taxon>
        <taxon>Legeriomycetaceae</taxon>
        <taxon>Smittium</taxon>
    </lineage>
</organism>
<evidence type="ECO:0000313" key="3">
    <source>
        <dbReference type="Proteomes" id="UP000245591"/>
    </source>
</evidence>